<feature type="domain" description="Micro-fibrillar-associated protein 1 C-terminal" evidence="3">
    <location>
        <begin position="137"/>
        <end position="351"/>
    </location>
</feature>
<dbReference type="Gene3D" id="3.50.50.60">
    <property type="entry name" value="FAD/NAD(P)-binding domain"/>
    <property type="match status" value="1"/>
</dbReference>
<evidence type="ECO:0000256" key="1">
    <source>
        <dbReference type="SAM" id="Coils"/>
    </source>
</evidence>
<feature type="region of interest" description="Disordered" evidence="2">
    <location>
        <begin position="87"/>
        <end position="145"/>
    </location>
</feature>
<comment type="caution">
    <text evidence="4">The sequence shown here is derived from an EMBL/GenBank/DDBJ whole genome shotgun (WGS) entry which is preliminary data.</text>
</comment>
<dbReference type="EMBL" id="MU155228">
    <property type="protein sequence ID" value="KAF9478716.1"/>
    <property type="molecule type" value="Genomic_DNA"/>
</dbReference>
<gene>
    <name evidence="4" type="ORF">BDN70DRAFT_808277</name>
</gene>
<evidence type="ECO:0000313" key="4">
    <source>
        <dbReference type="EMBL" id="KAF9478716.1"/>
    </source>
</evidence>
<feature type="compositionally biased region" description="Basic and acidic residues" evidence="2">
    <location>
        <begin position="412"/>
        <end position="468"/>
    </location>
</feature>
<keyword evidence="5" id="KW-1185">Reference proteome</keyword>
<dbReference type="InterPro" id="IPR033194">
    <property type="entry name" value="MFAP1"/>
</dbReference>
<name>A0A9P6CSX6_9AGAR</name>
<sequence>MSGARKAAPRLARPAVRYWKGKAPKGAAEVESDSEVEESPSNLEGDVLIADQPYGEDEYEDLLVKQERGTAAPKAMNIALKDVSVSKEGKVVVGGRDESGRTALEEEEESEEEESEEEIKPESGESSGEESSEYESSEEEKVEFRPMFVPKRARVTIAEKEKIAQDTEEALQKKVLEAEERRKQSHDLVAESIRRELAESTCLTFSILHEKEDEVPDVDDTDGLDPAAEFEAWRLRELGRIKKEKEDEMVREKEREEIERRRAMPEEQRLKEDLEHAQKLREEKPKGQQKFLQKYWHKGAFHQDEEILRRHDFTEATESTMDVSMLPKVMQVKNFGKRSRTKYTHLLDQDTTVSAGGFGGVAPVKASGTSTEGGGCFLCGGPHLKKDCPQNNETGHPTGANATHTLNQRHNLNREGKGSWRGAPPDRSDNDWRRDNSRRTDDDRRRDDGRRKDDDHDRSSSYIRDDSFRPLSAGSRQRDDHYKSRRRSRERTPDRDFRDKRRRIEGHFVDVFPRQTLHSAPDHPPPRLPRTNLEPDSSMPQTVKVAVVGTGLAGLTAAHLLTKECEGREVKFEVHLFEKASSIGMDSSSFSFVPSTLEHDWRIDVPMRSFQGGYYRNLIALYRSLGVKFRQADFSYSFSSLSFPNSKWRNPSITTTMIYNGASGRAGISKPSILDSHIAKAHTHMPACVLSLWTWALFLHMTLQVVVCYLITLYHSLPFWRSPNITNVTFGNWTSQTAPKGLLAKLTGLDKFWEEYIYFVLIPLVSAVCTAPATDVINHPIEELLDYIWLTFGTHHYMVLGGVRNVVTQLTAGLEHFHLSSPLVAIKPDSNDTRSVTIACLSNGQVVEYTGFQHIIMATQASRAVPILTSYLESTPKELVYRRRALEKQIQCLTTFQYRPSIVINHTDGSLLPDDKADVRDLNLITLAPNTKLVGYDDNHENPALRISPSYTMATHILPIPKGYPFEQPRVYQTTNPIISPKKDTILSVATLERAVVTMDSKKALRSLCIRGSKKWWQCPYQSETRLGDAQGASTSAEPEAPGIWICGSYAHLGIPLLEGCVVSAKNIVEQGILQREGLRWTEEPW</sequence>
<feature type="compositionally biased region" description="Basic and acidic residues" evidence="2">
    <location>
        <begin position="490"/>
        <end position="499"/>
    </location>
</feature>
<feature type="compositionally biased region" description="Acidic residues" evidence="2">
    <location>
        <begin position="127"/>
        <end position="141"/>
    </location>
</feature>
<feature type="compositionally biased region" description="Low complexity" evidence="2">
    <location>
        <begin position="1"/>
        <end position="17"/>
    </location>
</feature>
<proteinExistence type="predicted"/>
<dbReference type="PANTHER" id="PTHR15327">
    <property type="entry name" value="MICROFIBRIL-ASSOCIATED PROTEIN"/>
    <property type="match status" value="1"/>
</dbReference>
<dbReference type="OrthoDB" id="1111734at2759"/>
<keyword evidence="1" id="KW-0175">Coiled coil</keyword>
<dbReference type="Pfam" id="PF13450">
    <property type="entry name" value="NAD_binding_8"/>
    <property type="match status" value="1"/>
</dbReference>
<feature type="compositionally biased region" description="Basic and acidic residues" evidence="2">
    <location>
        <begin position="87"/>
        <end position="104"/>
    </location>
</feature>
<evidence type="ECO:0000313" key="5">
    <source>
        <dbReference type="Proteomes" id="UP000807469"/>
    </source>
</evidence>
<feature type="region of interest" description="Disordered" evidence="2">
    <location>
        <begin position="1"/>
        <end position="54"/>
    </location>
</feature>
<dbReference type="Pfam" id="PF06991">
    <property type="entry name" value="MFAP1"/>
    <property type="match status" value="1"/>
</dbReference>
<feature type="coiled-coil region" evidence="1">
    <location>
        <begin position="235"/>
        <end position="262"/>
    </location>
</feature>
<dbReference type="InterPro" id="IPR036188">
    <property type="entry name" value="FAD/NAD-bd_sf"/>
</dbReference>
<protein>
    <recommendedName>
        <fullName evidence="3">Micro-fibrillar-associated protein 1 C-terminal domain-containing protein</fullName>
    </recommendedName>
</protein>
<reference evidence="4" key="1">
    <citation type="submission" date="2020-11" db="EMBL/GenBank/DDBJ databases">
        <authorList>
            <consortium name="DOE Joint Genome Institute"/>
            <person name="Ahrendt S."/>
            <person name="Riley R."/>
            <person name="Andreopoulos W."/>
            <person name="Labutti K."/>
            <person name="Pangilinan J."/>
            <person name="Ruiz-Duenas F.J."/>
            <person name="Barrasa J.M."/>
            <person name="Sanchez-Garcia M."/>
            <person name="Camarero S."/>
            <person name="Miyauchi S."/>
            <person name="Serrano A."/>
            <person name="Linde D."/>
            <person name="Babiker R."/>
            <person name="Drula E."/>
            <person name="Ayuso-Fernandez I."/>
            <person name="Pacheco R."/>
            <person name="Padilla G."/>
            <person name="Ferreira P."/>
            <person name="Barriuso J."/>
            <person name="Kellner H."/>
            <person name="Castanera R."/>
            <person name="Alfaro M."/>
            <person name="Ramirez L."/>
            <person name="Pisabarro A.G."/>
            <person name="Kuo A."/>
            <person name="Tritt A."/>
            <person name="Lipzen A."/>
            <person name="He G."/>
            <person name="Yan M."/>
            <person name="Ng V."/>
            <person name="Cullen D."/>
            <person name="Martin F."/>
            <person name="Rosso M.-N."/>
            <person name="Henrissat B."/>
            <person name="Hibbett D."/>
            <person name="Martinez A.T."/>
            <person name="Grigoriev I.V."/>
        </authorList>
    </citation>
    <scope>NUCLEOTIDE SEQUENCE</scope>
    <source>
        <strain evidence="4">CIRM-BRFM 674</strain>
    </source>
</reference>
<feature type="region of interest" description="Disordered" evidence="2">
    <location>
        <begin position="412"/>
        <end position="538"/>
    </location>
</feature>
<evidence type="ECO:0000256" key="2">
    <source>
        <dbReference type="SAM" id="MobiDB-lite"/>
    </source>
</evidence>
<organism evidence="4 5">
    <name type="scientific">Pholiota conissans</name>
    <dbReference type="NCBI Taxonomy" id="109636"/>
    <lineage>
        <taxon>Eukaryota</taxon>
        <taxon>Fungi</taxon>
        <taxon>Dikarya</taxon>
        <taxon>Basidiomycota</taxon>
        <taxon>Agaricomycotina</taxon>
        <taxon>Agaricomycetes</taxon>
        <taxon>Agaricomycetidae</taxon>
        <taxon>Agaricales</taxon>
        <taxon>Agaricineae</taxon>
        <taxon>Strophariaceae</taxon>
        <taxon>Pholiota</taxon>
    </lineage>
</organism>
<feature type="compositionally biased region" description="Acidic residues" evidence="2">
    <location>
        <begin position="105"/>
        <end position="117"/>
    </location>
</feature>
<dbReference type="Proteomes" id="UP000807469">
    <property type="component" value="Unassembled WGS sequence"/>
</dbReference>
<dbReference type="InterPro" id="IPR009730">
    <property type="entry name" value="MFAP1_C"/>
</dbReference>
<dbReference type="SUPFAM" id="SSF51905">
    <property type="entry name" value="FAD/NAD(P)-binding domain"/>
    <property type="match status" value="1"/>
</dbReference>
<accession>A0A9P6CSX6</accession>
<evidence type="ECO:0000259" key="3">
    <source>
        <dbReference type="Pfam" id="PF06991"/>
    </source>
</evidence>
<dbReference type="AlphaFoldDB" id="A0A9P6CSX6"/>